<comment type="similarity">
    <text evidence="2">Belongs to the short-chain dehydrogenases/reductases (SDR) family.</text>
</comment>
<sequence length="280" mass="30890">MKEKICMVTGANKGMGKAAALEFAKQGATVIMVCRNPQLGKVAQDEIKRLSGSKTVELFIADLSSQQSVRKFVEQFQSKHSKLHVLFNNAGGLFTENHILSVDNIEMNLGVNYFSTFLLTNLLLDRLIASGSGRIIHTSSMMMAKSLNWDAFTGKQTLSPMKMYGLSKLAIVLYTYKLARKLAGTGVTVNALHPGFVHTDNATNSFPKMLRPLMTIFKPFVLTPEQGSQTALYLASSPEVEGITGKYFVKKKEKSSVPISYDEALQERVWTYSAELTGSE</sequence>
<gene>
    <name evidence="3" type="ORF">J2Z66_003503</name>
</gene>
<evidence type="ECO:0000313" key="3">
    <source>
        <dbReference type="EMBL" id="MBP1991895.1"/>
    </source>
</evidence>
<dbReference type="PANTHER" id="PTHR43157">
    <property type="entry name" value="PHOSPHATIDYLINOSITOL-GLYCAN BIOSYNTHESIS CLASS F PROTEIN-RELATED"/>
    <property type="match status" value="1"/>
</dbReference>
<dbReference type="RefSeq" id="WP_209972624.1">
    <property type="nucleotide sequence ID" value="NZ_JAGGLB010000011.1"/>
</dbReference>
<evidence type="ECO:0000256" key="1">
    <source>
        <dbReference type="ARBA" id="ARBA00023002"/>
    </source>
</evidence>
<dbReference type="PRINTS" id="PR00080">
    <property type="entry name" value="SDRFAMILY"/>
</dbReference>
<dbReference type="SUPFAM" id="SSF51735">
    <property type="entry name" value="NAD(P)-binding Rossmann-fold domains"/>
    <property type="match status" value="1"/>
</dbReference>
<name>A0ABS4IWC8_9BACL</name>
<organism evidence="3 4">
    <name type="scientific">Paenibacillus eucommiae</name>
    <dbReference type="NCBI Taxonomy" id="1355755"/>
    <lineage>
        <taxon>Bacteria</taxon>
        <taxon>Bacillati</taxon>
        <taxon>Bacillota</taxon>
        <taxon>Bacilli</taxon>
        <taxon>Bacillales</taxon>
        <taxon>Paenibacillaceae</taxon>
        <taxon>Paenibacillus</taxon>
    </lineage>
</organism>
<evidence type="ECO:0000256" key="2">
    <source>
        <dbReference type="RuleBase" id="RU000363"/>
    </source>
</evidence>
<dbReference type="Proteomes" id="UP001519287">
    <property type="component" value="Unassembled WGS sequence"/>
</dbReference>
<dbReference type="PANTHER" id="PTHR43157:SF31">
    <property type="entry name" value="PHOSPHATIDYLINOSITOL-GLYCAN BIOSYNTHESIS CLASS F PROTEIN"/>
    <property type="match status" value="1"/>
</dbReference>
<proteinExistence type="inferred from homology"/>
<keyword evidence="1" id="KW-0560">Oxidoreductase</keyword>
<dbReference type="CDD" id="cd05327">
    <property type="entry name" value="retinol-DH_like_SDR_c_like"/>
    <property type="match status" value="1"/>
</dbReference>
<reference evidence="3 4" key="1">
    <citation type="submission" date="2021-03" db="EMBL/GenBank/DDBJ databases">
        <title>Genomic Encyclopedia of Type Strains, Phase IV (KMG-IV): sequencing the most valuable type-strain genomes for metagenomic binning, comparative biology and taxonomic classification.</title>
        <authorList>
            <person name="Goeker M."/>
        </authorList>
    </citation>
    <scope>NUCLEOTIDE SEQUENCE [LARGE SCALE GENOMIC DNA]</scope>
    <source>
        <strain evidence="3 4">DSM 26048</strain>
    </source>
</reference>
<keyword evidence="4" id="KW-1185">Reference proteome</keyword>
<comment type="caution">
    <text evidence="3">The sequence shown here is derived from an EMBL/GenBank/DDBJ whole genome shotgun (WGS) entry which is preliminary data.</text>
</comment>
<dbReference type="PRINTS" id="PR00081">
    <property type="entry name" value="GDHRDH"/>
</dbReference>
<accession>A0ABS4IWC8</accession>
<dbReference type="Gene3D" id="3.40.50.720">
    <property type="entry name" value="NAD(P)-binding Rossmann-like Domain"/>
    <property type="match status" value="1"/>
</dbReference>
<dbReference type="InterPro" id="IPR036291">
    <property type="entry name" value="NAD(P)-bd_dom_sf"/>
</dbReference>
<dbReference type="Pfam" id="PF00106">
    <property type="entry name" value="adh_short"/>
    <property type="match status" value="1"/>
</dbReference>
<evidence type="ECO:0000313" key="4">
    <source>
        <dbReference type="Proteomes" id="UP001519287"/>
    </source>
</evidence>
<dbReference type="EMBL" id="JAGGLB010000011">
    <property type="protein sequence ID" value="MBP1991895.1"/>
    <property type="molecule type" value="Genomic_DNA"/>
</dbReference>
<dbReference type="InterPro" id="IPR002347">
    <property type="entry name" value="SDR_fam"/>
</dbReference>
<protein>
    <submittedName>
        <fullName evidence="3">NAD(P)-dependent dehydrogenase (Short-subunit alcohol dehydrogenase family)</fullName>
    </submittedName>
</protein>